<keyword evidence="5 6" id="KW-0804">Transcription</keyword>
<feature type="domain" description="NusB/RsmB/TIM44" evidence="7">
    <location>
        <begin position="4"/>
        <end position="127"/>
    </location>
</feature>
<evidence type="ECO:0000313" key="8">
    <source>
        <dbReference type="EMBL" id="TGA96387.1"/>
    </source>
</evidence>
<dbReference type="GO" id="GO:0006353">
    <property type="term" value="P:DNA-templated transcription termination"/>
    <property type="evidence" value="ECO:0007669"/>
    <property type="project" value="UniProtKB-UniRule"/>
</dbReference>
<evidence type="ECO:0000256" key="4">
    <source>
        <dbReference type="ARBA" id="ARBA00023015"/>
    </source>
</evidence>
<evidence type="ECO:0000259" key="7">
    <source>
        <dbReference type="Pfam" id="PF01029"/>
    </source>
</evidence>
<dbReference type="GO" id="GO:0005829">
    <property type="term" value="C:cytosol"/>
    <property type="evidence" value="ECO:0007669"/>
    <property type="project" value="TreeGrafter"/>
</dbReference>
<keyword evidence="9" id="KW-1185">Reference proteome</keyword>
<protein>
    <recommendedName>
        <fullName evidence="6">Transcription antitermination protein NusB</fullName>
    </recommendedName>
    <alternativeName>
        <fullName evidence="6">Antitermination factor NusB</fullName>
    </alternativeName>
</protein>
<dbReference type="PANTHER" id="PTHR11078:SF3">
    <property type="entry name" value="ANTITERMINATION NUSB DOMAIN-CONTAINING PROTEIN"/>
    <property type="match status" value="1"/>
</dbReference>
<comment type="function">
    <text evidence="6">Involved in transcription antitermination. Required for transcription of ribosomal RNA (rRNA) genes. Binds specifically to the boxA antiterminator sequence of the ribosomal RNA (rrn) operons.</text>
</comment>
<name>A0A4Z0GK08_9BACL</name>
<comment type="similarity">
    <text evidence="1 6">Belongs to the NusB family.</text>
</comment>
<dbReference type="InterPro" id="IPR006027">
    <property type="entry name" value="NusB_RsmB_TIM44"/>
</dbReference>
<reference evidence="8 9" key="1">
    <citation type="journal article" date="2015" name="Int. J. Syst. Evol. Microbiol.">
        <title>Sporolactobacillus shoreae sp. nov. and Sporolactobacillus spathodeae sp. nov., two spore-forming lactic acid bacteria isolated from tree barks in Thailand.</title>
        <authorList>
            <person name="Thamacharoensuk T."/>
            <person name="Kitahara M."/>
            <person name="Ohkuma M."/>
            <person name="Thongchul N."/>
            <person name="Tanasupawat S."/>
        </authorList>
    </citation>
    <scope>NUCLEOTIDE SEQUENCE [LARGE SCALE GENOMIC DNA]</scope>
    <source>
        <strain evidence="8 9">BK92</strain>
    </source>
</reference>
<dbReference type="InterPro" id="IPR035926">
    <property type="entry name" value="NusB-like_sf"/>
</dbReference>
<evidence type="ECO:0000256" key="3">
    <source>
        <dbReference type="ARBA" id="ARBA00022884"/>
    </source>
</evidence>
<dbReference type="NCBIfam" id="TIGR01951">
    <property type="entry name" value="nusB"/>
    <property type="match status" value="1"/>
</dbReference>
<dbReference type="Pfam" id="PF01029">
    <property type="entry name" value="NusB"/>
    <property type="match status" value="1"/>
</dbReference>
<proteinExistence type="inferred from homology"/>
<dbReference type="RefSeq" id="WP_135349731.1">
    <property type="nucleotide sequence ID" value="NZ_SRJD01000025.1"/>
</dbReference>
<keyword evidence="4 6" id="KW-0805">Transcription regulation</keyword>
<keyword evidence="3 6" id="KW-0694">RNA-binding</keyword>
<evidence type="ECO:0000256" key="5">
    <source>
        <dbReference type="ARBA" id="ARBA00023163"/>
    </source>
</evidence>
<keyword evidence="2 6" id="KW-0889">Transcription antitermination</keyword>
<dbReference type="EMBL" id="SRJD01000025">
    <property type="protein sequence ID" value="TGA96387.1"/>
    <property type="molecule type" value="Genomic_DNA"/>
</dbReference>
<dbReference type="Gene3D" id="1.10.940.10">
    <property type="entry name" value="NusB-like"/>
    <property type="match status" value="1"/>
</dbReference>
<evidence type="ECO:0000256" key="1">
    <source>
        <dbReference type="ARBA" id="ARBA00005952"/>
    </source>
</evidence>
<dbReference type="AlphaFoldDB" id="A0A4Z0GK08"/>
<dbReference type="OrthoDB" id="9811381at2"/>
<dbReference type="Proteomes" id="UP000298347">
    <property type="component" value="Unassembled WGS sequence"/>
</dbReference>
<dbReference type="SUPFAM" id="SSF48013">
    <property type="entry name" value="NusB-like"/>
    <property type="match status" value="1"/>
</dbReference>
<dbReference type="GO" id="GO:0031564">
    <property type="term" value="P:transcription antitermination"/>
    <property type="evidence" value="ECO:0007669"/>
    <property type="project" value="UniProtKB-KW"/>
</dbReference>
<gene>
    <name evidence="6 8" type="primary">nusB</name>
    <name evidence="8" type="ORF">E4665_15635</name>
</gene>
<dbReference type="HAMAP" id="MF_00073">
    <property type="entry name" value="NusB"/>
    <property type="match status" value="1"/>
</dbReference>
<organism evidence="8 9">
    <name type="scientific">Sporolactobacillus shoreae</name>
    <dbReference type="NCBI Taxonomy" id="1465501"/>
    <lineage>
        <taxon>Bacteria</taxon>
        <taxon>Bacillati</taxon>
        <taxon>Bacillota</taxon>
        <taxon>Bacilli</taxon>
        <taxon>Bacillales</taxon>
        <taxon>Sporolactobacillaceae</taxon>
        <taxon>Sporolactobacillus</taxon>
    </lineage>
</organism>
<dbReference type="PANTHER" id="PTHR11078">
    <property type="entry name" value="N UTILIZATION SUBSTANCE PROTEIN B-RELATED"/>
    <property type="match status" value="1"/>
</dbReference>
<accession>A0A4Z0GK08</accession>
<dbReference type="InterPro" id="IPR011605">
    <property type="entry name" value="NusB_fam"/>
</dbReference>
<dbReference type="GO" id="GO:0003723">
    <property type="term" value="F:RNA binding"/>
    <property type="evidence" value="ECO:0007669"/>
    <property type="project" value="UniProtKB-UniRule"/>
</dbReference>
<comment type="caution">
    <text evidence="8">The sequence shown here is derived from an EMBL/GenBank/DDBJ whole genome shotgun (WGS) entry which is preliminary data.</text>
</comment>
<sequence>MNRRQAREMALQVLFQMTLSSTDRETAIDAVNENGLPVDPYVSRLLDEIGLHEKEIDQLIKEHLVNWSFDRIGNIDKTILRLAVCEMMYFEDVPTTVSINEAIELCRKYSDEVTRKFVNGVLSSISKEI</sequence>
<evidence type="ECO:0000256" key="6">
    <source>
        <dbReference type="HAMAP-Rule" id="MF_00073"/>
    </source>
</evidence>
<evidence type="ECO:0000256" key="2">
    <source>
        <dbReference type="ARBA" id="ARBA00022814"/>
    </source>
</evidence>
<evidence type="ECO:0000313" key="9">
    <source>
        <dbReference type="Proteomes" id="UP000298347"/>
    </source>
</evidence>